<keyword evidence="1" id="KW-0175">Coiled coil</keyword>
<dbReference type="Proteomes" id="UP000002866">
    <property type="component" value="Chromosome 5"/>
</dbReference>
<reference evidence="3 4" key="1">
    <citation type="journal article" date="2011" name="Proc. Natl. Acad. Sci. U.S.A.">
        <title>Evolutionary erosion of yeast sex chromosomes by mating-type switching accidents.</title>
        <authorList>
            <person name="Gordon J.L."/>
            <person name="Armisen D."/>
            <person name="Proux-Wera E."/>
            <person name="Oheigeartaigh S.S."/>
            <person name="Byrne K.P."/>
            <person name="Wolfe K.H."/>
        </authorList>
    </citation>
    <scope>NUCLEOTIDE SEQUENCE [LARGE SCALE GENOMIC DNA]</scope>
    <source>
        <strain evidence="4">ATCC 34711 / CBS 6284 / DSM 70876 / NBRC 10599 / NRRL Y-10934 / UCD 77-7</strain>
    </source>
</reference>
<dbReference type="HOGENOM" id="CLU_664259_0_0_1"/>
<feature type="compositionally biased region" description="Low complexity" evidence="2">
    <location>
        <begin position="51"/>
        <end position="67"/>
    </location>
</feature>
<proteinExistence type="predicted"/>
<dbReference type="InterPro" id="IPR013743">
    <property type="entry name" value="NBP1/CSA1"/>
</dbReference>
<dbReference type="GeneID" id="14496270"/>
<feature type="compositionally biased region" description="Basic residues" evidence="2">
    <location>
        <begin position="41"/>
        <end position="50"/>
    </location>
</feature>
<dbReference type="RefSeq" id="XP_004180663.1">
    <property type="nucleotide sequence ID" value="XM_004180615.1"/>
</dbReference>
<feature type="region of interest" description="Disordered" evidence="2">
    <location>
        <begin position="382"/>
        <end position="414"/>
    </location>
</feature>
<feature type="coiled-coil region" evidence="1">
    <location>
        <begin position="248"/>
        <end position="289"/>
    </location>
</feature>
<dbReference type="KEGG" id="tbl:TBLA_0E00830"/>
<dbReference type="FunCoup" id="I2H442">
    <property type="interactions" value="91"/>
</dbReference>
<feature type="region of interest" description="Disordered" evidence="2">
    <location>
        <begin position="17"/>
        <end position="100"/>
    </location>
</feature>
<sequence>MFDSVQKLVTDLFNSGDNYERKHRRDPRKVDYGNLNDIKARSRYFPKSSHRPSSNNISNTRNNTIPNRIDRVKFEDFQNDSRSKSIKRSSNKNSKNYVTDKHRNLLTHNHDKIPTLKRKQLKTRKLHNYFLKKSSLYSIWEFILQIFSNDAHDLKSIRNTSKPLIESPDISTSNDKLIRDRIGRSQAFRNKIQEFKKKDRTSSKQQPKRLRKRLPINIDSARLLRNPPISKKTHNTTIPYNEDNLTLNNKYFDEVNQLKRKIKKLASELENKDSELEKIRIQLKFANEKNQLREDLLDDAKLDNGYLISRRQIKNLEKQNVKPKEELIYSPVRIPNPKYTSSPMNKPGTYDSNPFNYIGEPKTPYLYDKYRKLPETEQLNKLQIQETIPSNDNDSGEDISLSPVAVDISKYSSH</sequence>
<protein>
    <submittedName>
        <fullName evidence="3">Uncharacterized protein</fullName>
    </submittedName>
</protein>
<dbReference type="InParanoid" id="I2H442"/>
<organism evidence="3 4">
    <name type="scientific">Henningerozyma blattae (strain ATCC 34711 / CBS 6284 / DSM 70876 / NBRC 10599 / NRRL Y-10934 / UCD 77-7)</name>
    <name type="common">Yeast</name>
    <name type="synonym">Tetrapisispora blattae</name>
    <dbReference type="NCBI Taxonomy" id="1071380"/>
    <lineage>
        <taxon>Eukaryota</taxon>
        <taxon>Fungi</taxon>
        <taxon>Dikarya</taxon>
        <taxon>Ascomycota</taxon>
        <taxon>Saccharomycotina</taxon>
        <taxon>Saccharomycetes</taxon>
        <taxon>Saccharomycetales</taxon>
        <taxon>Saccharomycetaceae</taxon>
        <taxon>Henningerozyma</taxon>
    </lineage>
</organism>
<feature type="compositionally biased region" description="Polar residues" evidence="2">
    <location>
        <begin position="382"/>
        <end position="393"/>
    </location>
</feature>
<accession>I2H442</accession>
<keyword evidence="4" id="KW-1185">Reference proteome</keyword>
<evidence type="ECO:0000256" key="2">
    <source>
        <dbReference type="SAM" id="MobiDB-lite"/>
    </source>
</evidence>
<evidence type="ECO:0000313" key="4">
    <source>
        <dbReference type="Proteomes" id="UP000002866"/>
    </source>
</evidence>
<dbReference type="AlphaFoldDB" id="I2H442"/>
<dbReference type="EMBL" id="HE806320">
    <property type="protein sequence ID" value="CCH61144.1"/>
    <property type="molecule type" value="Genomic_DNA"/>
</dbReference>
<evidence type="ECO:0000256" key="1">
    <source>
        <dbReference type="SAM" id="Coils"/>
    </source>
</evidence>
<dbReference type="Pfam" id="PF08537">
    <property type="entry name" value="NBP1"/>
    <property type="match status" value="1"/>
</dbReference>
<gene>
    <name evidence="3" type="primary">TBLA0E00830</name>
    <name evidence="3" type="ORF">TBLA_0E00830</name>
</gene>
<name>I2H442_HENB6</name>
<dbReference type="OrthoDB" id="4053251at2759"/>
<dbReference type="eggNOG" id="ENOG502RYR8">
    <property type="taxonomic scope" value="Eukaryota"/>
</dbReference>
<feature type="compositionally biased region" description="Basic and acidic residues" evidence="2">
    <location>
        <begin position="68"/>
        <end position="83"/>
    </location>
</feature>
<evidence type="ECO:0000313" key="3">
    <source>
        <dbReference type="EMBL" id="CCH61144.1"/>
    </source>
</evidence>